<comment type="catalytic activity">
    <reaction evidence="2">
        <text>IMP + diphosphate = hypoxanthine + 5-phospho-alpha-D-ribose 1-diphosphate</text>
        <dbReference type="Rhea" id="RHEA:17973"/>
        <dbReference type="ChEBI" id="CHEBI:17368"/>
        <dbReference type="ChEBI" id="CHEBI:33019"/>
        <dbReference type="ChEBI" id="CHEBI:58017"/>
        <dbReference type="ChEBI" id="CHEBI:58053"/>
        <dbReference type="EC" id="2.4.2.8"/>
    </reaction>
    <physiologicalReaction direction="right-to-left" evidence="2">
        <dbReference type="Rhea" id="RHEA:17975"/>
    </physiologicalReaction>
</comment>
<keyword evidence="5" id="KW-1185">Reference proteome</keyword>
<evidence type="ECO:0000256" key="1">
    <source>
        <dbReference type="ARBA" id="ARBA00048811"/>
    </source>
</evidence>
<evidence type="ECO:0000259" key="3">
    <source>
        <dbReference type="Pfam" id="PF00156"/>
    </source>
</evidence>
<protein>
    <recommendedName>
        <fullName evidence="3">Phosphoribosyltransferase domain-containing protein</fullName>
    </recommendedName>
</protein>
<dbReference type="InterPro" id="IPR000836">
    <property type="entry name" value="PRTase_dom"/>
</dbReference>
<dbReference type="CDD" id="cd06223">
    <property type="entry name" value="PRTases_typeI"/>
    <property type="match status" value="1"/>
</dbReference>
<sequence length="177" mass="19912">MKLPPNSSVLFDSQTIRSRILEIAEKVRQYYASCDLGEIEMVWIAEGARHFADALFNAMNLSIKMRSIKVSSYGKSFESSGDVKIYDSINDIKARRVLLVDDILDTGLTAKTVIAKLKSNGVEEVKTCFLLNKAEKNKGCLKPDFEGFEIPDKYVFGFGLDIAGEYRDLPDIMAFDY</sequence>
<dbReference type="PANTHER" id="PTHR43340">
    <property type="entry name" value="HYPOXANTHINE-GUANINE PHOSPHORIBOSYLTRANSFERASE"/>
    <property type="match status" value="1"/>
</dbReference>
<dbReference type="Gene3D" id="3.40.50.2020">
    <property type="match status" value="1"/>
</dbReference>
<accession>A0ABU4WEW2</accession>
<dbReference type="RefSeq" id="WP_370396545.1">
    <property type="nucleotide sequence ID" value="NZ_JALBUT010000002.1"/>
</dbReference>
<gene>
    <name evidence="4" type="ORF">MOX91_02760</name>
</gene>
<feature type="domain" description="Phosphoribosyltransferase" evidence="3">
    <location>
        <begin position="20"/>
        <end position="161"/>
    </location>
</feature>
<name>A0ABU4WEW2_9BACT</name>
<evidence type="ECO:0000313" key="4">
    <source>
        <dbReference type="EMBL" id="MDX8415100.1"/>
    </source>
</evidence>
<dbReference type="InterPro" id="IPR029057">
    <property type="entry name" value="PRTase-like"/>
</dbReference>
<comment type="caution">
    <text evidence="4">The sequence shown here is derived from an EMBL/GenBank/DDBJ whole genome shotgun (WGS) entry which is preliminary data.</text>
</comment>
<evidence type="ECO:0000256" key="2">
    <source>
        <dbReference type="ARBA" id="ARBA00049402"/>
    </source>
</evidence>
<comment type="catalytic activity">
    <reaction evidence="1">
        <text>GMP + diphosphate = guanine + 5-phospho-alpha-D-ribose 1-diphosphate</text>
        <dbReference type="Rhea" id="RHEA:25424"/>
        <dbReference type="ChEBI" id="CHEBI:16235"/>
        <dbReference type="ChEBI" id="CHEBI:33019"/>
        <dbReference type="ChEBI" id="CHEBI:58017"/>
        <dbReference type="ChEBI" id="CHEBI:58115"/>
        <dbReference type="EC" id="2.4.2.8"/>
    </reaction>
    <physiologicalReaction direction="right-to-left" evidence="1">
        <dbReference type="Rhea" id="RHEA:25426"/>
    </physiologicalReaction>
</comment>
<proteinExistence type="predicted"/>
<dbReference type="EMBL" id="JALBUT010000002">
    <property type="protein sequence ID" value="MDX8415100.1"/>
    <property type="molecule type" value="Genomic_DNA"/>
</dbReference>
<dbReference type="InterPro" id="IPR050408">
    <property type="entry name" value="HGPRT"/>
</dbReference>
<reference evidence="4 5" key="1">
    <citation type="submission" date="2022-03" db="EMBL/GenBank/DDBJ databases">
        <title>Novel taxa within the pig intestine.</title>
        <authorList>
            <person name="Wylensek D."/>
            <person name="Bishof K."/>
            <person name="Afrizal A."/>
            <person name="Clavel T."/>
        </authorList>
    </citation>
    <scope>NUCLEOTIDE SEQUENCE [LARGE SCALE GENOMIC DNA]</scope>
    <source>
        <strain evidence="4 5">CLA-KB-P66</strain>
    </source>
</reference>
<dbReference type="Pfam" id="PF00156">
    <property type="entry name" value="Pribosyltran"/>
    <property type="match status" value="1"/>
</dbReference>
<dbReference type="PANTHER" id="PTHR43340:SF1">
    <property type="entry name" value="HYPOXANTHINE PHOSPHORIBOSYLTRANSFERASE"/>
    <property type="match status" value="1"/>
</dbReference>
<dbReference type="Proteomes" id="UP001275932">
    <property type="component" value="Unassembled WGS sequence"/>
</dbReference>
<organism evidence="4 5">
    <name type="scientific">Intestinicryptomonas porci</name>
    <dbReference type="NCBI Taxonomy" id="2926320"/>
    <lineage>
        <taxon>Bacteria</taxon>
        <taxon>Pseudomonadati</taxon>
        <taxon>Verrucomicrobiota</taxon>
        <taxon>Opitutia</taxon>
        <taxon>Opitutales</taxon>
        <taxon>Intestinicryptomonaceae</taxon>
        <taxon>Intestinicryptomonas</taxon>
    </lineage>
</organism>
<evidence type="ECO:0000313" key="5">
    <source>
        <dbReference type="Proteomes" id="UP001275932"/>
    </source>
</evidence>
<dbReference type="SUPFAM" id="SSF53271">
    <property type="entry name" value="PRTase-like"/>
    <property type="match status" value="1"/>
</dbReference>